<feature type="compositionally biased region" description="Polar residues" evidence="1">
    <location>
        <begin position="21"/>
        <end position="33"/>
    </location>
</feature>
<accession>A0A836HD82</accession>
<protein>
    <submittedName>
        <fullName evidence="2">Uncharacterized protein</fullName>
    </submittedName>
</protein>
<feature type="region of interest" description="Disordered" evidence="1">
    <location>
        <begin position="103"/>
        <end position="131"/>
    </location>
</feature>
<dbReference type="GeneID" id="92359833"/>
<dbReference type="AlphaFoldDB" id="A0A836HD82"/>
<feature type="region of interest" description="Disordered" evidence="1">
    <location>
        <begin position="795"/>
        <end position="851"/>
    </location>
</feature>
<organism evidence="2 3">
    <name type="scientific">Leishmania orientalis</name>
    <dbReference type="NCBI Taxonomy" id="2249476"/>
    <lineage>
        <taxon>Eukaryota</taxon>
        <taxon>Discoba</taxon>
        <taxon>Euglenozoa</taxon>
        <taxon>Kinetoplastea</taxon>
        <taxon>Metakinetoplastina</taxon>
        <taxon>Trypanosomatida</taxon>
        <taxon>Trypanosomatidae</taxon>
        <taxon>Leishmaniinae</taxon>
        <taxon>Leishmania</taxon>
    </lineage>
</organism>
<evidence type="ECO:0000313" key="3">
    <source>
        <dbReference type="Proteomes" id="UP000674143"/>
    </source>
</evidence>
<evidence type="ECO:0000313" key="2">
    <source>
        <dbReference type="EMBL" id="KAG5474730.1"/>
    </source>
</evidence>
<feature type="region of interest" description="Disordered" evidence="1">
    <location>
        <begin position="157"/>
        <end position="234"/>
    </location>
</feature>
<proteinExistence type="predicted"/>
<feature type="region of interest" description="Disordered" evidence="1">
    <location>
        <begin position="621"/>
        <end position="642"/>
    </location>
</feature>
<feature type="region of interest" description="Disordered" evidence="1">
    <location>
        <begin position="317"/>
        <end position="344"/>
    </location>
</feature>
<dbReference type="Proteomes" id="UP000674143">
    <property type="component" value="Unassembled WGS sequence"/>
</dbReference>
<reference evidence="3" key="2">
    <citation type="journal article" date="2021" name="Sci. Data">
        <title>Chromosome-scale genome sequencing, assembly and annotation of six genomes from subfamily Leishmaniinae.</title>
        <authorList>
            <person name="Almutairi H."/>
            <person name="Urbaniak M.D."/>
            <person name="Bates M.D."/>
            <person name="Jariyapan N."/>
            <person name="Kwakye-Nuako G."/>
            <person name="Thomaz Soccol V."/>
            <person name="Al-Salem W.S."/>
            <person name="Dillon R.J."/>
            <person name="Bates P.A."/>
            <person name="Gatherer D."/>
        </authorList>
    </citation>
    <scope>NUCLEOTIDE SEQUENCE [LARGE SCALE GENOMIC DNA]</scope>
</reference>
<keyword evidence="3" id="KW-1185">Reference proteome</keyword>
<dbReference type="EMBL" id="JAFHLR010000028">
    <property type="protein sequence ID" value="KAG5474730.1"/>
    <property type="molecule type" value="Genomic_DNA"/>
</dbReference>
<feature type="compositionally biased region" description="Polar residues" evidence="1">
    <location>
        <begin position="214"/>
        <end position="230"/>
    </location>
</feature>
<dbReference type="RefSeq" id="XP_067061836.1">
    <property type="nucleotide sequence ID" value="XM_067205899.1"/>
</dbReference>
<reference evidence="3" key="1">
    <citation type="journal article" date="2021" name="Microbiol. Resour. Announc.">
        <title>LGAAP: Leishmaniinae Genome Assembly and Annotation Pipeline.</title>
        <authorList>
            <person name="Almutairi H."/>
            <person name="Urbaniak M.D."/>
            <person name="Bates M.D."/>
            <person name="Jariyapan N."/>
            <person name="Kwakye-Nuako G."/>
            <person name="Thomaz-Soccol V."/>
            <person name="Al-Salem W.S."/>
            <person name="Dillon R.J."/>
            <person name="Bates P.A."/>
            <person name="Gatherer D."/>
        </authorList>
    </citation>
    <scope>NUCLEOTIDE SEQUENCE [LARGE SCALE GENOMIC DNA]</scope>
</reference>
<evidence type="ECO:0000256" key="1">
    <source>
        <dbReference type="SAM" id="MobiDB-lite"/>
    </source>
</evidence>
<dbReference type="KEGG" id="loi:92359833"/>
<feature type="compositionally biased region" description="Polar residues" evidence="1">
    <location>
        <begin position="167"/>
        <end position="177"/>
    </location>
</feature>
<gene>
    <name evidence="2" type="ORF">LSCM4_03906</name>
</gene>
<sequence length="864" mass="92339">MVLTDREKSSFPTLSKLRLKSTGQQPSFTSIPNENGKGTMKVTDPPGLWPGATTSVLTGASASRCSANSLPHAPSSESVGTLHDAGTEHLLVAFAPSARDAEGVAPSASMADGHGVAEQPPIPAAPASPKRKYPKLLTQLAHELRWMHKSLRHKYDNGAASGVHGVPSTSLSHSSGPPCTRADDEENEDLLITTTLRSSMRRSSHQQSAARSHNGGSSAPHTFGAASSTKPDQRPLVNGEVERVQPVEPPEVTPDPYAPRSCQYVVQDLAVLITEEDVLSSPCMGVSAGSATRAGSTGKAERTAVVSEIACMASDLSFGEDSDMEGPDRGNGSSPNDVELGSNGASDAEVAGAVAASPSYGRGLKGDCTLSTPGICEGTQAENSAAGRSDSYQVFFRGIVALQRQLHHLEQLTASLRTLYEQEQRARLRSKGKGQHLSWTRTVEAANTIHFWRHKVSTLRLFESQYLSVLKAFQQYLQLVDPEAERAQQLIQSPASAAAATGVTAVVMQARWRFLCSPQVIAVQEQHLKALSEQMRACWMANALLREELQHFEQREVRVPHDTFATAGMDVEHFIASLPPRTSACSLHNVISHNSVPSLDSLGSAETPMLLTAQNLSPISCDNDDGDNAASSGSTHSDHRPIHLSPRTAAASAAPLVSCMKRINGANSTPASPVMPKRLKYVICSASFDPDEGSDGGFASPVAPSYIGSNASATNSQTRRRSERHVTFALEPEVLDARPRFSAHGRTMELLEQICLDKQMPWSALPLLQCALEERLAQLAQLRARWGGAIADESLFPSPSVTPQAPITAGSRSGGTECYPHDEGTAPTPKSLPSTTRSRTVRKATSRQESGKVKPKVCTTCFIM</sequence>
<comment type="caution">
    <text evidence="2">The sequence shown here is derived from an EMBL/GenBank/DDBJ whole genome shotgun (WGS) entry which is preliminary data.</text>
</comment>
<name>A0A836HD82_9TRYP</name>
<feature type="region of interest" description="Disordered" evidence="1">
    <location>
        <begin position="1"/>
        <end position="52"/>
    </location>
</feature>